<feature type="compositionally biased region" description="Gly residues" evidence="12">
    <location>
        <begin position="499"/>
        <end position="508"/>
    </location>
</feature>
<evidence type="ECO:0000313" key="13">
    <source>
        <dbReference type="EMBL" id="GBF96301.1"/>
    </source>
</evidence>
<dbReference type="InParanoid" id="A0A2V0P8W0"/>
<evidence type="ECO:0008006" key="15">
    <source>
        <dbReference type="Google" id="ProtNLM"/>
    </source>
</evidence>
<dbReference type="Proteomes" id="UP000247498">
    <property type="component" value="Unassembled WGS sequence"/>
</dbReference>
<proteinExistence type="inferred from homology"/>
<dbReference type="OrthoDB" id="47785at2759"/>
<evidence type="ECO:0000256" key="7">
    <source>
        <dbReference type="ARBA" id="ARBA00023204"/>
    </source>
</evidence>
<gene>
    <name evidence="13" type="ORF">Rsub_09096</name>
</gene>
<evidence type="ECO:0000256" key="10">
    <source>
        <dbReference type="PIRSR" id="PIRSR610347-2"/>
    </source>
</evidence>
<dbReference type="GO" id="GO:0005634">
    <property type="term" value="C:nucleus"/>
    <property type="evidence" value="ECO:0007669"/>
    <property type="project" value="UniProtKB-SubCell"/>
</dbReference>
<feature type="region of interest" description="Disordered" evidence="12">
    <location>
        <begin position="659"/>
        <end position="706"/>
    </location>
</feature>
<accession>A0A2V0P8W0</accession>
<keyword evidence="4" id="KW-0227">DNA damage</keyword>
<keyword evidence="14" id="KW-1185">Reference proteome</keyword>
<evidence type="ECO:0000256" key="11">
    <source>
        <dbReference type="PIRSR" id="PIRSR610347-3"/>
    </source>
</evidence>
<evidence type="ECO:0000313" key="14">
    <source>
        <dbReference type="Proteomes" id="UP000247498"/>
    </source>
</evidence>
<feature type="region of interest" description="Disordered" evidence="12">
    <location>
        <begin position="491"/>
        <end position="529"/>
    </location>
</feature>
<dbReference type="FunCoup" id="A0A2V0P8W0">
    <property type="interactions" value="1384"/>
</dbReference>
<dbReference type="GO" id="GO:0003690">
    <property type="term" value="F:double-stranded DNA binding"/>
    <property type="evidence" value="ECO:0007669"/>
    <property type="project" value="TreeGrafter"/>
</dbReference>
<evidence type="ECO:0000256" key="6">
    <source>
        <dbReference type="ARBA" id="ARBA00022839"/>
    </source>
</evidence>
<keyword evidence="7" id="KW-0234">DNA repair</keyword>
<name>A0A2V0P8W0_9CHLO</name>
<evidence type="ECO:0000256" key="9">
    <source>
        <dbReference type="PIRSR" id="PIRSR610347-1"/>
    </source>
</evidence>
<dbReference type="InterPro" id="IPR010347">
    <property type="entry name" value="Tdp1"/>
</dbReference>
<dbReference type="PANTHER" id="PTHR12415:SF0">
    <property type="entry name" value="TYROSYL-DNA PHOSPHODIESTERASE 1"/>
    <property type="match status" value="1"/>
</dbReference>
<feature type="binding site" evidence="10">
    <location>
        <position position="589"/>
    </location>
    <ligand>
        <name>substrate</name>
    </ligand>
</feature>
<keyword evidence="6" id="KW-0269">Exonuclease</keyword>
<dbReference type="GO" id="GO:0006281">
    <property type="term" value="P:DNA repair"/>
    <property type="evidence" value="ECO:0007669"/>
    <property type="project" value="UniProtKB-KW"/>
</dbReference>
<comment type="subcellular location">
    <subcellularLocation>
        <location evidence="1">Nucleus</location>
    </subcellularLocation>
</comment>
<reference evidence="13 14" key="1">
    <citation type="journal article" date="2018" name="Sci. Rep.">
        <title>Raphidocelis subcapitata (=Pseudokirchneriella subcapitata) provides an insight into genome evolution and environmental adaptations in the Sphaeropleales.</title>
        <authorList>
            <person name="Suzuki S."/>
            <person name="Yamaguchi H."/>
            <person name="Nakajima N."/>
            <person name="Kawachi M."/>
        </authorList>
    </citation>
    <scope>NUCLEOTIDE SEQUENCE [LARGE SCALE GENOMIC DNA]</scope>
    <source>
        <strain evidence="13 14">NIES-35</strain>
    </source>
</reference>
<dbReference type="GO" id="GO:0003697">
    <property type="term" value="F:single-stranded DNA binding"/>
    <property type="evidence" value="ECO:0007669"/>
    <property type="project" value="TreeGrafter"/>
</dbReference>
<feature type="region of interest" description="Disordered" evidence="12">
    <location>
        <begin position="105"/>
        <end position="130"/>
    </location>
</feature>
<feature type="binding site" evidence="10">
    <location>
        <position position="301"/>
    </location>
    <ligand>
        <name>substrate</name>
    </ligand>
</feature>
<feature type="site" description="Interaction with DNA" evidence="11">
    <location>
        <position position="612"/>
    </location>
</feature>
<dbReference type="CDD" id="cd09123">
    <property type="entry name" value="PLDc_Tdp1_2"/>
    <property type="match status" value="1"/>
</dbReference>
<dbReference type="GO" id="GO:0017005">
    <property type="term" value="F:3'-tyrosyl-DNA phosphodiesterase activity"/>
    <property type="evidence" value="ECO:0007669"/>
    <property type="project" value="TreeGrafter"/>
</dbReference>
<sequence length="784" mass="82454">MYIELPGGAPLPVDGGRPLVLQRAHVADEFVSRSGQWQVQLVAGGDGVEGLLWLRVIGPNRTVVRLAGGEEAAVLTSADEGLPLTAGCAFAIQGREPTTTCRTVAGAPHKRARGDGGSGGGDGADKRRRAGGDTQAFADAAAPPAAAAAGADGGGPPEAWLRADCPVRLLALPGLPERDNTGALGARLGDLVSGPIRLAVVMNYMVDMEPFLKECPDIERAEQVFVIHGENSFARADALRRGVAALRRGVVLTGDGQPAGGVNFGMPPPGGGSVDGEEGRPLAPWVLHRPAVLPRGTHHTKAFLLLYDLGLRVVVHTANILFGDIRRKTQGAYSQDFPPKDAHSPPSSPFEEALSDYMAAYKLREPEAAAVRGAIARHDFSSARIALAPSVPGRHTGPALFRYGHLRVRSLLSQEPMPPSWRGLPVVLQFTSLGAFEEAWLMRELVPSFTAGAYAAAGGQQQQQQQQQLQQQPGAGRSPAKLQLSLDGFLRRSPTKQAPGGGGGGGGSAAAATAAAESRMPAPGPELPPDRVHLVWPTLEELANCWDGWRAGGSIPGPEKNVSRPFLQPLWRRWGGAPSGRARVMPHIKTFLRFDPASRRLPWVIVGSHNLSIAAWGKRERPQLPGGGQLYLPSYELSVLLLPSLEAAHRRHRHRGFVAWPAPGGGGGGGDGAAEAQEQQQQAAPAAVQTEQQQAAAASSSRGGGSGGGAAGVAFFAARQADPAAAAAAGAEAVLLPVPFPLPPAPYRGGDKPWMWNSDGDYYEGRKDLLGFEKWQAFSEPPPR</sequence>
<evidence type="ECO:0000256" key="1">
    <source>
        <dbReference type="ARBA" id="ARBA00004123"/>
    </source>
</evidence>
<feature type="active site" description="Proton donor/acceptor" evidence="9">
    <location>
        <position position="587"/>
    </location>
</feature>
<evidence type="ECO:0000256" key="12">
    <source>
        <dbReference type="SAM" id="MobiDB-lite"/>
    </source>
</evidence>
<feature type="active site" description="Nucleophile" evidence="9">
    <location>
        <position position="299"/>
    </location>
</feature>
<keyword evidence="5" id="KW-0378">Hydrolase</keyword>
<evidence type="ECO:0000256" key="5">
    <source>
        <dbReference type="ARBA" id="ARBA00022801"/>
    </source>
</evidence>
<dbReference type="Pfam" id="PF06087">
    <property type="entry name" value="Tyr-DNA_phospho"/>
    <property type="match status" value="1"/>
</dbReference>
<evidence type="ECO:0000256" key="8">
    <source>
        <dbReference type="ARBA" id="ARBA00023242"/>
    </source>
</evidence>
<dbReference type="EMBL" id="BDRX01000077">
    <property type="protein sequence ID" value="GBF96301.1"/>
    <property type="molecule type" value="Genomic_DNA"/>
</dbReference>
<evidence type="ECO:0000256" key="3">
    <source>
        <dbReference type="ARBA" id="ARBA00022722"/>
    </source>
</evidence>
<comment type="similarity">
    <text evidence="2">Belongs to the tyrosyl-DNA phosphodiesterase family.</text>
</comment>
<organism evidence="13 14">
    <name type="scientific">Raphidocelis subcapitata</name>
    <dbReference type="NCBI Taxonomy" id="307507"/>
    <lineage>
        <taxon>Eukaryota</taxon>
        <taxon>Viridiplantae</taxon>
        <taxon>Chlorophyta</taxon>
        <taxon>core chlorophytes</taxon>
        <taxon>Chlorophyceae</taxon>
        <taxon>CS clade</taxon>
        <taxon>Sphaeropleales</taxon>
        <taxon>Selenastraceae</taxon>
        <taxon>Raphidocelis</taxon>
    </lineage>
</organism>
<dbReference type="AlphaFoldDB" id="A0A2V0P8W0"/>
<dbReference type="STRING" id="307507.A0A2V0P8W0"/>
<keyword evidence="8" id="KW-0539">Nucleus</keyword>
<feature type="compositionally biased region" description="Low complexity" evidence="12">
    <location>
        <begin position="673"/>
        <end position="701"/>
    </location>
</feature>
<protein>
    <recommendedName>
        <fullName evidence="15">Tyrosyl-DNA phosphodiesterase</fullName>
    </recommendedName>
</protein>
<evidence type="ECO:0000256" key="4">
    <source>
        <dbReference type="ARBA" id="ARBA00022763"/>
    </source>
</evidence>
<dbReference type="PANTHER" id="PTHR12415">
    <property type="entry name" value="TYROSYL-DNA PHOSPHODIESTERASE 1"/>
    <property type="match status" value="1"/>
</dbReference>
<comment type="caution">
    <text evidence="13">The sequence shown here is derived from an EMBL/GenBank/DDBJ whole genome shotgun (WGS) entry which is preliminary data.</text>
</comment>
<keyword evidence="3" id="KW-0540">Nuclease</keyword>
<dbReference type="GO" id="GO:0004527">
    <property type="term" value="F:exonuclease activity"/>
    <property type="evidence" value="ECO:0007669"/>
    <property type="project" value="UniProtKB-KW"/>
</dbReference>
<dbReference type="SUPFAM" id="SSF56024">
    <property type="entry name" value="Phospholipase D/nuclease"/>
    <property type="match status" value="3"/>
</dbReference>
<evidence type="ECO:0000256" key="2">
    <source>
        <dbReference type="ARBA" id="ARBA00010205"/>
    </source>
</evidence>
<dbReference type="Gene3D" id="3.30.870.10">
    <property type="entry name" value="Endonuclease Chain A"/>
    <property type="match status" value="2"/>
</dbReference>
<feature type="compositionally biased region" description="Gly residues" evidence="12">
    <location>
        <begin position="663"/>
        <end position="672"/>
    </location>
</feature>